<sequence>MSFVAANADSDRVFNNADSFAMVFDRTWKRLSDSTDPSSSPDERIKVVLEAMADHPFVISSPEMAQQVAIFRIRLLDLS</sequence>
<proteinExistence type="predicted"/>
<dbReference type="AlphaFoldDB" id="A0A024CHW7"/>
<protein>
    <submittedName>
        <fullName evidence="1">Uncharacterized protein</fullName>
    </submittedName>
</protein>
<dbReference type="EMBL" id="KF846552">
    <property type="protein sequence ID" value="AHZ34032.1"/>
    <property type="molecule type" value="Genomic_DNA"/>
</dbReference>
<accession>A0A024CHW7</accession>
<name>A0A024CHW7_9SYNE</name>
<reference evidence="1" key="1">
    <citation type="journal article" date="2014" name="FEMS Microbiol. Ecol.">
        <title>Development of a targeted metagenomic approach to study a genomic region involved in light harvesting in marine Synechococcus.</title>
        <authorList>
            <person name="Humily F."/>
            <person name="Farrant G.K."/>
            <person name="Marie D."/>
            <person name="Perennou M."/>
            <person name="Mazard S."/>
            <person name="Labadie K."/>
            <person name="Aury J.-M."/>
            <person name="Wincker P."/>
            <person name="Nicolas Segui A."/>
            <person name="Scanlan D.J."/>
            <person name="Garczarek L."/>
        </authorList>
    </citation>
    <scope>NUCLEOTIDE SEQUENCE</scope>
</reference>
<gene>
    <name evidence="1" type="primary">unk1</name>
</gene>
<evidence type="ECO:0000313" key="1">
    <source>
        <dbReference type="EMBL" id="AHZ34032.1"/>
    </source>
</evidence>
<organism evidence="1">
    <name type="scientific">uncultured Synechococcus sp</name>
    <dbReference type="NCBI Taxonomy" id="154535"/>
    <lineage>
        <taxon>Bacteria</taxon>
        <taxon>Bacillati</taxon>
        <taxon>Cyanobacteriota</taxon>
        <taxon>Cyanophyceae</taxon>
        <taxon>Synechococcales</taxon>
        <taxon>Synechococcaceae</taxon>
        <taxon>Synechococcus</taxon>
        <taxon>environmental samples</taxon>
    </lineage>
</organism>